<sequence>MKLYSSIIILGLMMVIPSNKAFSEFYKYKDANGILRFTDNLADLPENQRQDAHKYNEYISNKQDTQADLQEVLTQTEQQIKDTQKNDKALQIQMIGNKIAKIQEDLQDEYNQLVAKKKAIEKRDQKPGPKNSTEIEWLNRQAEQLNSQIRAYNEKKETYLEAIKGYQRK</sequence>
<organism evidence="2 3">
    <name type="scientific">Candidatus Magnetoglobus multicellularis str. Araruama</name>
    <dbReference type="NCBI Taxonomy" id="890399"/>
    <lineage>
        <taxon>Bacteria</taxon>
        <taxon>Pseudomonadati</taxon>
        <taxon>Thermodesulfobacteriota</taxon>
        <taxon>Desulfobacteria</taxon>
        <taxon>Desulfobacterales</taxon>
        <taxon>Desulfobacteraceae</taxon>
        <taxon>Candidatus Magnetoglobus</taxon>
    </lineage>
</organism>
<evidence type="ECO:0000313" key="2">
    <source>
        <dbReference type="EMBL" id="ETR71501.1"/>
    </source>
</evidence>
<evidence type="ECO:0000256" key="1">
    <source>
        <dbReference type="SAM" id="Coils"/>
    </source>
</evidence>
<dbReference type="EMBL" id="ATBP01000260">
    <property type="protein sequence ID" value="ETR71501.1"/>
    <property type="molecule type" value="Genomic_DNA"/>
</dbReference>
<keyword evidence="1" id="KW-0175">Coiled coil</keyword>
<comment type="caution">
    <text evidence="2">The sequence shown here is derived from an EMBL/GenBank/DDBJ whole genome shotgun (WGS) entry which is preliminary data.</text>
</comment>
<evidence type="ECO:0008006" key="4">
    <source>
        <dbReference type="Google" id="ProtNLM"/>
    </source>
</evidence>
<dbReference type="AlphaFoldDB" id="A0A1V1P9H4"/>
<dbReference type="Proteomes" id="UP000189670">
    <property type="component" value="Unassembled WGS sequence"/>
</dbReference>
<reference evidence="3" key="1">
    <citation type="submission" date="2012-11" db="EMBL/GenBank/DDBJ databases">
        <authorList>
            <person name="Lucero-Rivera Y.E."/>
            <person name="Tovar-Ramirez D."/>
        </authorList>
    </citation>
    <scope>NUCLEOTIDE SEQUENCE [LARGE SCALE GENOMIC DNA]</scope>
    <source>
        <strain evidence="3">Araruama</strain>
    </source>
</reference>
<proteinExistence type="predicted"/>
<evidence type="ECO:0000313" key="3">
    <source>
        <dbReference type="Proteomes" id="UP000189670"/>
    </source>
</evidence>
<protein>
    <recommendedName>
        <fullName evidence="4">DUF4124 domain-containing protein</fullName>
    </recommendedName>
</protein>
<feature type="coiled-coil region" evidence="1">
    <location>
        <begin position="59"/>
        <end position="169"/>
    </location>
</feature>
<accession>A0A1V1P9H4</accession>
<name>A0A1V1P9H4_9BACT</name>
<gene>
    <name evidence="2" type="ORF">OMM_02436</name>
</gene>